<protein>
    <submittedName>
        <fullName evidence="2">Stage II sporulation protein M</fullName>
    </submittedName>
</protein>
<comment type="caution">
    <text evidence="2">The sequence shown here is derived from an EMBL/GenBank/DDBJ whole genome shotgun (WGS) entry which is preliminary data.</text>
</comment>
<dbReference type="EMBL" id="BAABKO010000001">
    <property type="protein sequence ID" value="GAA4769206.1"/>
    <property type="molecule type" value="Genomic_DNA"/>
</dbReference>
<dbReference type="InterPro" id="IPR002798">
    <property type="entry name" value="SpoIIM-like"/>
</dbReference>
<organism evidence="2 3">
    <name type="scientific">Microbacterium gilvum</name>
    <dbReference type="NCBI Taxonomy" id="1336204"/>
    <lineage>
        <taxon>Bacteria</taxon>
        <taxon>Bacillati</taxon>
        <taxon>Actinomycetota</taxon>
        <taxon>Actinomycetes</taxon>
        <taxon>Micrococcales</taxon>
        <taxon>Microbacteriaceae</taxon>
        <taxon>Microbacterium</taxon>
    </lineage>
</organism>
<keyword evidence="1" id="KW-1133">Transmembrane helix</keyword>
<proteinExistence type="predicted"/>
<feature type="transmembrane region" description="Helical" evidence="1">
    <location>
        <begin position="290"/>
        <end position="310"/>
    </location>
</feature>
<dbReference type="PANTHER" id="PTHR35337">
    <property type="entry name" value="SLR1478 PROTEIN"/>
    <property type="match status" value="1"/>
</dbReference>
<keyword evidence="1" id="KW-0812">Transmembrane</keyword>
<dbReference type="Pfam" id="PF01944">
    <property type="entry name" value="SpoIIM"/>
    <property type="match status" value="1"/>
</dbReference>
<keyword evidence="3" id="KW-1185">Reference proteome</keyword>
<sequence length="337" mass="35923">MRTVNQVDLDALTAARAPEWARLDGLSKRRDLAGPEVDELVARYQAASADLADIKTSAGRTPHGDHVSTMLGRARLRLTGAPENVLRLLPRFFALQLPAALYRLRWTTLVVAAAFIAIVVLVATWASADPALMAALGPEAQLQQYADEQFAQYYTENPAAVFAGMVWTNNAWIAAQCVLFGVTGIFPVYVLMQNAIGLGTSAAVMFAFDRGDVFVLYILPHGLLEMTSIFVAGAAGLHIFWAIVAPGPRTRLAALADAGLSLATVAIGLVFALALSGVVEGFVTGQPWPWWLKIGLGAIALGVFLVYMLVVGRRASRSGETGGLTEYEAGTPRLVAG</sequence>
<evidence type="ECO:0000256" key="1">
    <source>
        <dbReference type="SAM" id="Phobius"/>
    </source>
</evidence>
<evidence type="ECO:0000313" key="2">
    <source>
        <dbReference type="EMBL" id="GAA4769206.1"/>
    </source>
</evidence>
<feature type="transmembrane region" description="Helical" evidence="1">
    <location>
        <begin position="252"/>
        <end position="278"/>
    </location>
</feature>
<reference evidence="3" key="1">
    <citation type="journal article" date="2019" name="Int. J. Syst. Evol. Microbiol.">
        <title>The Global Catalogue of Microorganisms (GCM) 10K type strain sequencing project: providing services to taxonomists for standard genome sequencing and annotation.</title>
        <authorList>
            <consortium name="The Broad Institute Genomics Platform"/>
            <consortium name="The Broad Institute Genome Sequencing Center for Infectious Disease"/>
            <person name="Wu L."/>
            <person name="Ma J."/>
        </authorList>
    </citation>
    <scope>NUCLEOTIDE SEQUENCE [LARGE SCALE GENOMIC DNA]</scope>
    <source>
        <strain evidence="3">JCM 18537</strain>
    </source>
</reference>
<dbReference type="PANTHER" id="PTHR35337:SF1">
    <property type="entry name" value="SLR1478 PROTEIN"/>
    <property type="match status" value="1"/>
</dbReference>
<feature type="transmembrane region" description="Helical" evidence="1">
    <location>
        <begin position="226"/>
        <end position="245"/>
    </location>
</feature>
<gene>
    <name evidence="2" type="ORF">GCM10023351_11130</name>
</gene>
<accession>A0ABP8ZZN5</accession>
<feature type="transmembrane region" description="Helical" evidence="1">
    <location>
        <begin position="106"/>
        <end position="128"/>
    </location>
</feature>
<keyword evidence="1" id="KW-0472">Membrane</keyword>
<dbReference type="Proteomes" id="UP001501645">
    <property type="component" value="Unassembled WGS sequence"/>
</dbReference>
<name>A0ABP8ZZN5_9MICO</name>
<evidence type="ECO:0000313" key="3">
    <source>
        <dbReference type="Proteomes" id="UP001501645"/>
    </source>
</evidence>